<sequence>MNFFREDGRGGIVDEPGNEAADFVEKLIITAEAAKLANVNYETAQKWKAVYKKDLEHKEANYFKVLDSKRSTFWSSCTSTVIDLMGQRGLIVLYCTFTITVAMTTQKPTHFLDSFYTEAYEKLFFPDFFLTEEPRNWNAIAYLMQLVQKDPTIPTRNGNKALAQDTKIMRAYVISGTISNTMLRQMDNALKSAKGKSAISEFWKNSASFASTSISYESFKYQLHGQMAEEIVRKGENRSRTRQRVQDRDLMEGNEAEGTQDHSDTEDTSNSGDEKEDEKEVDNIWESWKTLLKTIRESTVLPALSLESHNVIWCVDRALKQMLYDALDTTGFEADLTARRDLMASIFNIFFNLYDGASETLSSSESCLRYYIIDPLLHACNKYLKDHNNHVIFYPGEIELKAMTIQLKDQGITDKRLKYNADGTILFNRISTEILLSEVSSAFAENSKAKTSFDHYKVMFGLLMMLKTIARREHEQVLREASCEGSTSENISPASLLDLVNPVLVRLNENKHKDEVAEDGPQSPSS</sequence>
<dbReference type="Proteomes" id="UP001473302">
    <property type="component" value="Unassembled WGS sequence"/>
</dbReference>
<comment type="caution">
    <text evidence="2">The sequence shown here is derived from an EMBL/GenBank/DDBJ whole genome shotgun (WGS) entry which is preliminary data.</text>
</comment>
<evidence type="ECO:0000313" key="3">
    <source>
        <dbReference type="Proteomes" id="UP001473302"/>
    </source>
</evidence>
<name>A0ABP9YNR7_9FUNG</name>
<reference evidence="2 3" key="1">
    <citation type="submission" date="2024-04" db="EMBL/GenBank/DDBJ databases">
        <title>genome sequences of Mucor flavus KT1a and Helicostylum pulchrum KT1b strains isolated from the surface of a dry-aged beef.</title>
        <authorList>
            <person name="Toyotome T."/>
            <person name="Hosono M."/>
            <person name="Torimaru M."/>
            <person name="Fukuda K."/>
            <person name="Mikami N."/>
        </authorList>
    </citation>
    <scope>NUCLEOTIDE SEQUENCE [LARGE SCALE GENOMIC DNA]</scope>
    <source>
        <strain evidence="2 3">KT1a</strain>
    </source>
</reference>
<proteinExistence type="predicted"/>
<evidence type="ECO:0000256" key="1">
    <source>
        <dbReference type="SAM" id="MobiDB-lite"/>
    </source>
</evidence>
<gene>
    <name evidence="2" type="ORF">MFLAVUS_001899</name>
</gene>
<evidence type="ECO:0000313" key="2">
    <source>
        <dbReference type="EMBL" id="GAA5808508.1"/>
    </source>
</evidence>
<keyword evidence="3" id="KW-1185">Reference proteome</keyword>
<protein>
    <submittedName>
        <fullName evidence="2">Uncharacterized protein</fullName>
    </submittedName>
</protein>
<feature type="region of interest" description="Disordered" evidence="1">
    <location>
        <begin position="232"/>
        <end position="281"/>
    </location>
</feature>
<dbReference type="EMBL" id="BAABUK010000003">
    <property type="protein sequence ID" value="GAA5808508.1"/>
    <property type="molecule type" value="Genomic_DNA"/>
</dbReference>
<feature type="compositionally biased region" description="Basic and acidic residues" evidence="1">
    <location>
        <begin position="232"/>
        <end position="251"/>
    </location>
</feature>
<organism evidence="2 3">
    <name type="scientific">Mucor flavus</name>
    <dbReference type="NCBI Taxonomy" id="439312"/>
    <lineage>
        <taxon>Eukaryota</taxon>
        <taxon>Fungi</taxon>
        <taxon>Fungi incertae sedis</taxon>
        <taxon>Mucoromycota</taxon>
        <taxon>Mucoromycotina</taxon>
        <taxon>Mucoromycetes</taxon>
        <taxon>Mucorales</taxon>
        <taxon>Mucorineae</taxon>
        <taxon>Mucoraceae</taxon>
        <taxon>Mucor</taxon>
    </lineage>
</organism>
<accession>A0ABP9YNR7</accession>